<name>A0ABV3FHT0_9NOCA</name>
<keyword evidence="4" id="KW-1185">Reference proteome</keyword>
<evidence type="ECO:0000313" key="3">
    <source>
        <dbReference type="EMBL" id="MEV0367195.1"/>
    </source>
</evidence>
<gene>
    <name evidence="3" type="ORF">AB0H72_31345</name>
</gene>
<dbReference type="Gene3D" id="3.90.1200.10">
    <property type="match status" value="1"/>
</dbReference>
<dbReference type="PANTHER" id="PTHR21310">
    <property type="entry name" value="AMINOGLYCOSIDE PHOSPHOTRANSFERASE-RELATED-RELATED"/>
    <property type="match status" value="1"/>
</dbReference>
<feature type="domain" description="Aminoglycoside phosphotransferase" evidence="2">
    <location>
        <begin position="137"/>
        <end position="339"/>
    </location>
</feature>
<evidence type="ECO:0000313" key="4">
    <source>
        <dbReference type="Proteomes" id="UP001551658"/>
    </source>
</evidence>
<dbReference type="Proteomes" id="UP001551658">
    <property type="component" value="Unassembled WGS sequence"/>
</dbReference>
<evidence type="ECO:0000256" key="1">
    <source>
        <dbReference type="SAM" id="MobiDB-lite"/>
    </source>
</evidence>
<dbReference type="EC" id="2.7.1.-" evidence="3"/>
<dbReference type="EMBL" id="JBFAIH010000026">
    <property type="protein sequence ID" value="MEV0367195.1"/>
    <property type="molecule type" value="Genomic_DNA"/>
</dbReference>
<feature type="region of interest" description="Disordered" evidence="1">
    <location>
        <begin position="43"/>
        <end position="118"/>
    </location>
</feature>
<feature type="compositionally biased region" description="Polar residues" evidence="1">
    <location>
        <begin position="92"/>
        <end position="101"/>
    </location>
</feature>
<dbReference type="InterPro" id="IPR011009">
    <property type="entry name" value="Kinase-like_dom_sf"/>
</dbReference>
<proteinExistence type="predicted"/>
<dbReference type="Pfam" id="PF01636">
    <property type="entry name" value="APH"/>
    <property type="match status" value="1"/>
</dbReference>
<dbReference type="InterPro" id="IPR002575">
    <property type="entry name" value="Aminoglycoside_PTrfase"/>
</dbReference>
<dbReference type="GO" id="GO:0016740">
    <property type="term" value="F:transferase activity"/>
    <property type="evidence" value="ECO:0007669"/>
    <property type="project" value="UniProtKB-KW"/>
</dbReference>
<sequence length="437" mass="48465">MAGLDRGELNARMLEAAKRLTAALVDSGAPRVRDLHRGFSHEIRSGLDHTSRAGQQSTAEINRAGSAQGDRAAVPAETGAHVREPAPGPDSTAGTRSTNTFSEDRAHPDGRDRFEISSEEARELYEGVRDREPEFAGTGNGVIRVDTSAGPAVVRFETGRPIETFVKHWLPETTAIRYGSECGVRTPRLLYAGTDPATGKDFMVMQYVPGETHGFDDPELMNWLPDLLDQVKLIASHPLPAELAMDIPTWQRQMIQHADNAYHNLTPEHRARLDQLGLGPLSDYVQPDLSRAGEPTFFGHNDLFMGNLQFDPQKKPWILDWACAGPSDPLYDAGFFLERALSSASETVGPATDMWLDRVPLANPDVDAKAVLRTYQAMEDWRGMAMVAAKVPRTIAEDPGKLDDWTLFYNHRLSRHPEPPWPSVPRDEMADMLRGWV</sequence>
<organism evidence="3 4">
    <name type="scientific">Nocardia fusca</name>
    <dbReference type="NCBI Taxonomy" id="941183"/>
    <lineage>
        <taxon>Bacteria</taxon>
        <taxon>Bacillati</taxon>
        <taxon>Actinomycetota</taxon>
        <taxon>Actinomycetes</taxon>
        <taxon>Mycobacteriales</taxon>
        <taxon>Nocardiaceae</taxon>
        <taxon>Nocardia</taxon>
    </lineage>
</organism>
<comment type="caution">
    <text evidence="3">The sequence shown here is derived from an EMBL/GenBank/DDBJ whole genome shotgun (WGS) entry which is preliminary data.</text>
</comment>
<reference evidence="3 4" key="1">
    <citation type="submission" date="2024-06" db="EMBL/GenBank/DDBJ databases">
        <title>The Natural Products Discovery Center: Release of the First 8490 Sequenced Strains for Exploring Actinobacteria Biosynthetic Diversity.</title>
        <authorList>
            <person name="Kalkreuter E."/>
            <person name="Kautsar S.A."/>
            <person name="Yang D."/>
            <person name="Bader C.D."/>
            <person name="Teijaro C.N."/>
            <person name="Fluegel L."/>
            <person name="Davis C.M."/>
            <person name="Simpson J.R."/>
            <person name="Lauterbach L."/>
            <person name="Steele A.D."/>
            <person name="Gui C."/>
            <person name="Meng S."/>
            <person name="Li G."/>
            <person name="Viehrig K."/>
            <person name="Ye F."/>
            <person name="Su P."/>
            <person name="Kiefer A.F."/>
            <person name="Nichols A."/>
            <person name="Cepeda A.J."/>
            <person name="Yan W."/>
            <person name="Fan B."/>
            <person name="Jiang Y."/>
            <person name="Adhikari A."/>
            <person name="Zheng C.-J."/>
            <person name="Schuster L."/>
            <person name="Cowan T.M."/>
            <person name="Smanski M.J."/>
            <person name="Chevrette M.G."/>
            <person name="De Carvalho L.P.S."/>
            <person name="Shen B."/>
        </authorList>
    </citation>
    <scope>NUCLEOTIDE SEQUENCE [LARGE SCALE GENOMIC DNA]</scope>
    <source>
        <strain evidence="3 4">NPDC050671</strain>
    </source>
</reference>
<dbReference type="InterPro" id="IPR051678">
    <property type="entry name" value="AGP_Transferase"/>
</dbReference>
<keyword evidence="3" id="KW-0808">Transferase</keyword>
<dbReference type="SUPFAM" id="SSF56112">
    <property type="entry name" value="Protein kinase-like (PK-like)"/>
    <property type="match status" value="1"/>
</dbReference>
<dbReference type="RefSeq" id="WP_357986398.1">
    <property type="nucleotide sequence ID" value="NZ_JBFAIH010000026.1"/>
</dbReference>
<evidence type="ECO:0000259" key="2">
    <source>
        <dbReference type="Pfam" id="PF01636"/>
    </source>
</evidence>
<accession>A0ABV3FHT0</accession>
<protein>
    <submittedName>
        <fullName evidence="3">Aminoglycoside phosphotransferase family protein</fullName>
        <ecNumber evidence="3">2.7.1.-</ecNumber>
    </submittedName>
</protein>
<feature type="compositionally biased region" description="Basic and acidic residues" evidence="1">
    <location>
        <begin position="102"/>
        <end position="118"/>
    </location>
</feature>